<keyword evidence="3" id="KW-1185">Reference proteome</keyword>
<accession>A0A934U6E2</accession>
<evidence type="ECO:0000313" key="3">
    <source>
        <dbReference type="Proteomes" id="UP000655868"/>
    </source>
</evidence>
<proteinExistence type="predicted"/>
<feature type="transmembrane region" description="Helical" evidence="1">
    <location>
        <begin position="54"/>
        <end position="76"/>
    </location>
</feature>
<reference evidence="2" key="1">
    <citation type="submission" date="2020-12" db="EMBL/GenBank/DDBJ databases">
        <title>Antrihabitans popcorni sp. nov. and Antrihabitans auranticaus sp. nov., isolated from a larva cave.</title>
        <authorList>
            <person name="Lee S.D."/>
            <person name="Kim I.S."/>
        </authorList>
    </citation>
    <scope>NUCLEOTIDE SEQUENCE</scope>
    <source>
        <strain evidence="2">YC3-6</strain>
    </source>
</reference>
<keyword evidence="1" id="KW-0472">Membrane</keyword>
<feature type="transmembrane region" description="Helical" evidence="1">
    <location>
        <begin position="24"/>
        <end position="47"/>
    </location>
</feature>
<name>A0A934U6E2_9NOCA</name>
<evidence type="ECO:0000256" key="1">
    <source>
        <dbReference type="SAM" id="Phobius"/>
    </source>
</evidence>
<keyword evidence="1" id="KW-0812">Transmembrane</keyword>
<dbReference type="Pfam" id="PF14017">
    <property type="entry name" value="DUF4233"/>
    <property type="match status" value="1"/>
</dbReference>
<organism evidence="2 3">
    <name type="scientific">Antrihabitans stalagmiti</name>
    <dbReference type="NCBI Taxonomy" id="2799499"/>
    <lineage>
        <taxon>Bacteria</taxon>
        <taxon>Bacillati</taxon>
        <taxon>Actinomycetota</taxon>
        <taxon>Actinomycetes</taxon>
        <taxon>Mycobacteriales</taxon>
        <taxon>Nocardiaceae</taxon>
        <taxon>Antrihabitans</taxon>
    </lineage>
</organism>
<evidence type="ECO:0000313" key="2">
    <source>
        <dbReference type="EMBL" id="MBJ8342347.1"/>
    </source>
</evidence>
<dbReference type="RefSeq" id="WP_199707783.1">
    <property type="nucleotide sequence ID" value="NZ_JAEMNV010000011.1"/>
</dbReference>
<protein>
    <submittedName>
        <fullName evidence="2">DUF4233 domain-containing protein</fullName>
    </submittedName>
</protein>
<sequence length="137" mass="14720">MSSDSPADGETTQFGEPTKDPWKAFRGVLAGVLILEAIVVLLGLPIVAKLSGGVTWVSGGYLVGLALLMIAGGGLQRRPWAMSYNLALQVAFVVGWFAHPSIGVIGLIFAGVWGYLLWLRRDVQSRMKRGLLPGQRD</sequence>
<dbReference type="EMBL" id="JAEMNV010000011">
    <property type="protein sequence ID" value="MBJ8342347.1"/>
    <property type="molecule type" value="Genomic_DNA"/>
</dbReference>
<keyword evidence="1" id="KW-1133">Transmembrane helix</keyword>
<dbReference type="AlphaFoldDB" id="A0A934U6E2"/>
<feature type="transmembrane region" description="Helical" evidence="1">
    <location>
        <begin position="96"/>
        <end position="119"/>
    </location>
</feature>
<gene>
    <name evidence="2" type="ORF">JGU71_25980</name>
</gene>
<dbReference type="InterPro" id="IPR025327">
    <property type="entry name" value="DUF4233"/>
</dbReference>
<comment type="caution">
    <text evidence="2">The sequence shown here is derived from an EMBL/GenBank/DDBJ whole genome shotgun (WGS) entry which is preliminary data.</text>
</comment>
<dbReference type="Proteomes" id="UP000655868">
    <property type="component" value="Unassembled WGS sequence"/>
</dbReference>